<protein>
    <submittedName>
        <fullName evidence="1">Uncharacterized protein</fullName>
    </submittedName>
</protein>
<accession>A0A6N2CDJ3</accession>
<sequence>RSVMLVTVRRWQRSAAAEGRWGSLTKCGVTQSMTVRRVYDGPSCRFIMKFREVIQHPYSKSLSVLERRPSTDRHVCDDSSYLPLRIMKRAAEEIAQVWDDGVHDGPS</sequence>
<proteinExistence type="predicted"/>
<organism evidence="1">
    <name type="scientific">Solanum chilense</name>
    <name type="common">Tomato</name>
    <name type="synonym">Lycopersicon chilense</name>
    <dbReference type="NCBI Taxonomy" id="4083"/>
    <lineage>
        <taxon>Eukaryota</taxon>
        <taxon>Viridiplantae</taxon>
        <taxon>Streptophyta</taxon>
        <taxon>Embryophyta</taxon>
        <taxon>Tracheophyta</taxon>
        <taxon>Spermatophyta</taxon>
        <taxon>Magnoliopsida</taxon>
        <taxon>eudicotyledons</taxon>
        <taxon>Gunneridae</taxon>
        <taxon>Pentapetalae</taxon>
        <taxon>asterids</taxon>
        <taxon>lamiids</taxon>
        <taxon>Solanales</taxon>
        <taxon>Solanaceae</taxon>
        <taxon>Solanoideae</taxon>
        <taxon>Solaneae</taxon>
        <taxon>Solanum</taxon>
        <taxon>Solanum subgen. Lycopersicon</taxon>
    </lineage>
</organism>
<dbReference type="AlphaFoldDB" id="A0A6N2CDJ3"/>
<gene>
    <name evidence="1" type="ORF">EJD97_004321</name>
</gene>
<comment type="caution">
    <text evidence="1">The sequence shown here is derived from an EMBL/GenBank/DDBJ whole genome shotgun (WGS) entry which is preliminary data.</text>
</comment>
<dbReference type="EMBL" id="RXGB01000016">
    <property type="protein sequence ID" value="TMX05727.1"/>
    <property type="molecule type" value="Genomic_DNA"/>
</dbReference>
<evidence type="ECO:0000313" key="1">
    <source>
        <dbReference type="EMBL" id="TMX05727.1"/>
    </source>
</evidence>
<feature type="non-terminal residue" evidence="1">
    <location>
        <position position="1"/>
    </location>
</feature>
<name>A0A6N2CDJ3_SOLCI</name>
<reference evidence="1" key="1">
    <citation type="submission" date="2019-05" db="EMBL/GenBank/DDBJ databases">
        <title>The de novo reference genome and transcriptome assemblies of the wild tomato species Solanum chilense.</title>
        <authorList>
            <person name="Stam R."/>
            <person name="Nosenko T."/>
            <person name="Hoerger A.C."/>
            <person name="Stephan W."/>
            <person name="Seidel M.A."/>
            <person name="Kuhn J.M.M."/>
            <person name="Haberer G."/>
            <person name="Tellier A."/>
        </authorList>
    </citation>
    <scope>NUCLEOTIDE SEQUENCE</scope>
    <source>
        <tissue evidence="1">Mature leaves</tissue>
    </source>
</reference>